<organism evidence="1">
    <name type="scientific">Anopheles atroparvus</name>
    <name type="common">European mosquito</name>
    <dbReference type="NCBI Taxonomy" id="41427"/>
    <lineage>
        <taxon>Eukaryota</taxon>
        <taxon>Metazoa</taxon>
        <taxon>Ecdysozoa</taxon>
        <taxon>Arthropoda</taxon>
        <taxon>Hexapoda</taxon>
        <taxon>Insecta</taxon>
        <taxon>Pterygota</taxon>
        <taxon>Neoptera</taxon>
        <taxon>Endopterygota</taxon>
        <taxon>Diptera</taxon>
        <taxon>Nematocera</taxon>
        <taxon>Culicoidea</taxon>
        <taxon>Culicidae</taxon>
        <taxon>Anophelinae</taxon>
        <taxon>Anopheles</taxon>
    </lineage>
</organism>
<sequence>MASMNRTPPCSRFAGEARCSTKFMSSCSVTGGVSGWRTTNATGSSPVASFGTPITAASCTAGCASSTASISAAVVLDQLLQPINDEELAVGVVETYIARVQPTVGIDGGARRLLVADVTDHHLRAAEAQLTALVRAEDAPRLRIDHLHLRADLHTPNAAGFVVVAVLNQCRQGQLAHSVPLADVAHADPSPYQLLRLLAERGGPTDDGVHAAQVVAVDERVFGEEQYDRRHGQQRVAAVLLNAAEHYLLRQGNAGHHVRLRQLHSLRQAGGAGGAHDEGYVSMNVRWCDAKRDRVAAGHRRQKLAQQHQWHGGAQCGGTQWVLVAKQHQPLDELLTAAGSGYDPIHSKRRRENDSRLGQAECMLKLACNKRQETLGQLRATFQQLQPQNRFCRI</sequence>
<proteinExistence type="predicted"/>
<accession>A0A182JKN5</accession>
<protein>
    <submittedName>
        <fullName evidence="1">Uncharacterized protein</fullName>
    </submittedName>
</protein>
<dbReference type="EnsemblMetazoa" id="AATE019857-RA">
    <property type="protein sequence ID" value="AATE019857-PA.1"/>
    <property type="gene ID" value="AATE019857"/>
</dbReference>
<evidence type="ECO:0000313" key="1">
    <source>
        <dbReference type="EnsemblMetazoa" id="AATE019857-PA.1"/>
    </source>
</evidence>
<name>A0A182JKN5_ANOAO</name>
<dbReference type="AlphaFoldDB" id="A0A182JKN5"/>
<dbReference type="VEuPathDB" id="VectorBase:AATE019857"/>
<reference evidence="1" key="1">
    <citation type="submission" date="2022-08" db="UniProtKB">
        <authorList>
            <consortium name="EnsemblMetazoa"/>
        </authorList>
    </citation>
    <scope>IDENTIFICATION</scope>
    <source>
        <strain evidence="1">EBRO</strain>
    </source>
</reference>